<feature type="transmembrane region" description="Helical" evidence="1">
    <location>
        <begin position="184"/>
        <end position="205"/>
    </location>
</feature>
<dbReference type="AlphaFoldDB" id="A0A413F792"/>
<dbReference type="RefSeq" id="WP_050785388.1">
    <property type="nucleotide sequence ID" value="NZ_JAWRJJ010000321.1"/>
</dbReference>
<organism evidence="2 3">
    <name type="scientific">Enterocloster asparagiformis</name>
    <dbReference type="NCBI Taxonomy" id="333367"/>
    <lineage>
        <taxon>Bacteria</taxon>
        <taxon>Bacillati</taxon>
        <taxon>Bacillota</taxon>
        <taxon>Clostridia</taxon>
        <taxon>Lachnospirales</taxon>
        <taxon>Lachnospiraceae</taxon>
        <taxon>Enterocloster</taxon>
    </lineage>
</organism>
<feature type="transmembrane region" description="Helical" evidence="1">
    <location>
        <begin position="20"/>
        <end position="37"/>
    </location>
</feature>
<evidence type="ECO:0000256" key="1">
    <source>
        <dbReference type="SAM" id="Phobius"/>
    </source>
</evidence>
<name>A0A413F792_9FIRM</name>
<keyword evidence="1" id="KW-0812">Transmembrane</keyword>
<dbReference type="OrthoDB" id="1645614at2"/>
<reference evidence="2 3" key="1">
    <citation type="submission" date="2018-08" db="EMBL/GenBank/DDBJ databases">
        <title>A genome reference for cultivated species of the human gut microbiota.</title>
        <authorList>
            <person name="Zou Y."/>
            <person name="Xue W."/>
            <person name="Luo G."/>
        </authorList>
    </citation>
    <scope>NUCLEOTIDE SEQUENCE [LARGE SCALE GENOMIC DNA]</scope>
    <source>
        <strain evidence="2 3">AF04-15</strain>
    </source>
</reference>
<dbReference type="EMBL" id="QSBM01000031">
    <property type="protein sequence ID" value="RGX21524.1"/>
    <property type="molecule type" value="Genomic_DNA"/>
</dbReference>
<feature type="transmembrane region" description="Helical" evidence="1">
    <location>
        <begin position="158"/>
        <end position="178"/>
    </location>
</feature>
<proteinExistence type="predicted"/>
<feature type="transmembrane region" description="Helical" evidence="1">
    <location>
        <begin position="77"/>
        <end position="97"/>
    </location>
</feature>
<keyword evidence="1" id="KW-0472">Membrane</keyword>
<protein>
    <recommendedName>
        <fullName evidence="4">Nucleoside transporter/FeoB GTPase Gate domain-containing protein</fullName>
    </recommendedName>
</protein>
<accession>A0A413F792</accession>
<comment type="caution">
    <text evidence="2">The sequence shown here is derived from an EMBL/GenBank/DDBJ whole genome shotgun (WGS) entry which is preliminary data.</text>
</comment>
<gene>
    <name evidence="2" type="ORF">DWV29_26500</name>
</gene>
<sequence>MNTRKQTARPGGTGTQRPGISGFVALILFIMVFSGALKDVPVLKALDFNNMMGAFGVVKGAEGNFQGVGGVGAKDGFMVAFAQLPLLMLAMGIVELATKYRALLAAKVLFTPILKPLLGIPGAAGLTLVSSLNSSDGGAVMTADLYDRGYLTQDERTIFVGFQFAASGMIVATVTLLAMAPMLVVSPMFIMGILLLMKFVNGNLVRLAVKRRPSSDGENRDERAA</sequence>
<evidence type="ECO:0008006" key="4">
    <source>
        <dbReference type="Google" id="ProtNLM"/>
    </source>
</evidence>
<evidence type="ECO:0000313" key="3">
    <source>
        <dbReference type="Proteomes" id="UP000283880"/>
    </source>
</evidence>
<keyword evidence="1" id="KW-1133">Transmembrane helix</keyword>
<evidence type="ECO:0000313" key="2">
    <source>
        <dbReference type="EMBL" id="RGX21524.1"/>
    </source>
</evidence>
<dbReference type="Proteomes" id="UP000283880">
    <property type="component" value="Unassembled WGS sequence"/>
</dbReference>